<gene>
    <name evidence="3" type="ORF">RCC75_19235</name>
    <name evidence="4" type="ORF">RCG00_16885</name>
</gene>
<dbReference type="EMBL" id="JAVFKN010000036">
    <property type="protein sequence ID" value="MDQ5770670.1"/>
    <property type="molecule type" value="Genomic_DNA"/>
</dbReference>
<dbReference type="EMBL" id="CP133217">
    <property type="protein sequence ID" value="WML85966.1"/>
    <property type="molecule type" value="Genomic_DNA"/>
</dbReference>
<keyword evidence="4" id="KW-0808">Transferase</keyword>
<keyword evidence="1" id="KW-0472">Membrane</keyword>
<protein>
    <submittedName>
        <fullName evidence="4">Heparan-alpha-glucosaminide N-acetyltransferase</fullName>
        <ecNumber evidence="4">2.3.1.78</ecNumber>
    </submittedName>
</protein>
<feature type="transmembrane region" description="Helical" evidence="1">
    <location>
        <begin position="109"/>
        <end position="127"/>
    </location>
</feature>
<dbReference type="Proteomes" id="UP001229862">
    <property type="component" value="Chromosome"/>
</dbReference>
<dbReference type="Proteomes" id="UP001223336">
    <property type="component" value="Unassembled WGS sequence"/>
</dbReference>
<dbReference type="EC" id="2.3.1.78" evidence="4"/>
<feature type="transmembrane region" description="Helical" evidence="1">
    <location>
        <begin position="244"/>
        <end position="268"/>
    </location>
</feature>
<dbReference type="InterPro" id="IPR012429">
    <property type="entry name" value="HGSNAT_cat"/>
</dbReference>
<dbReference type="RefSeq" id="WP_308136348.1">
    <property type="nucleotide sequence ID" value="NZ_CP133217.1"/>
</dbReference>
<evidence type="ECO:0000259" key="2">
    <source>
        <dbReference type="Pfam" id="PF07786"/>
    </source>
</evidence>
<feature type="transmembrane region" description="Helical" evidence="1">
    <location>
        <begin position="197"/>
        <end position="214"/>
    </location>
</feature>
<feature type="transmembrane region" description="Helical" evidence="1">
    <location>
        <begin position="76"/>
        <end position="97"/>
    </location>
</feature>
<name>A0AA51MPP7_9GAMM</name>
<keyword evidence="1" id="KW-1133">Transmembrane helix</keyword>
<accession>A0AA51MPP7</accession>
<reference evidence="4 5" key="1">
    <citation type="submission" date="2023-08" db="EMBL/GenBank/DDBJ databases">
        <title>New molecular markers tilS and rpoB for phylogenetic and monitoring studies of the genus Thiothrix biodiversity.</title>
        <authorList>
            <person name="Ravin N.V."/>
            <person name="Smolyakov D."/>
            <person name="Markov N.D."/>
            <person name="Beletsky A.V."/>
            <person name="Mardanov A.V."/>
            <person name="Rudenko T.S."/>
            <person name="Grabovich M.Y."/>
        </authorList>
    </citation>
    <scope>NUCLEOTIDE SEQUENCE</scope>
    <source>
        <strain evidence="4">DNT52</strain>
        <strain evidence="3 5">H33</strain>
    </source>
</reference>
<feature type="transmembrane region" description="Helical" evidence="1">
    <location>
        <begin position="40"/>
        <end position="56"/>
    </location>
</feature>
<evidence type="ECO:0000256" key="1">
    <source>
        <dbReference type="SAM" id="Phobius"/>
    </source>
</evidence>
<keyword evidence="4" id="KW-0012">Acyltransferase</keyword>
<keyword evidence="1" id="KW-0812">Transmembrane</keyword>
<sequence>MDSEDRGQVEELRFKAIVLPISRGETSFAPTISRLELPDALRGLAVLLMLVFHSAYDLNHFNFLSLDLLHSTFWPAFQKVIVTLFVGVAGVSLALAARRGLNKPRFWRREALLVVSAGLVSAGSYWLFPTSWIFFGVLHFMALASVLALPFLRLGGWNTVLGSVAVLLPWWIHEPLFNAAGLQWVGLGTAIANTKDYTPFLPWFGVMLFGVYIGNKFERCSWCVHPLPRWRGLAEIMWLGKHSLVVYLAHQPLLMAFFWLVATFTGVAEK</sequence>
<feature type="transmembrane region" description="Helical" evidence="1">
    <location>
        <begin position="159"/>
        <end position="177"/>
    </location>
</feature>
<proteinExistence type="predicted"/>
<dbReference type="Pfam" id="PF07786">
    <property type="entry name" value="HGSNAT_cat"/>
    <property type="match status" value="1"/>
</dbReference>
<dbReference type="AlphaFoldDB" id="A0AA51MPP7"/>
<feature type="domain" description="Heparan-alpha-glucosaminide N-acetyltransferase catalytic" evidence="2">
    <location>
        <begin position="34"/>
        <end position="252"/>
    </location>
</feature>
<evidence type="ECO:0000313" key="4">
    <source>
        <dbReference type="EMBL" id="WML85966.1"/>
    </source>
</evidence>
<keyword evidence="5" id="KW-1185">Reference proteome</keyword>
<evidence type="ECO:0000313" key="5">
    <source>
        <dbReference type="Proteomes" id="UP001223336"/>
    </source>
</evidence>
<evidence type="ECO:0000313" key="3">
    <source>
        <dbReference type="EMBL" id="MDQ5770670.1"/>
    </source>
</evidence>
<organism evidence="4">
    <name type="scientific">Thiothrix subterranea</name>
    <dbReference type="NCBI Taxonomy" id="2735563"/>
    <lineage>
        <taxon>Bacteria</taxon>
        <taxon>Pseudomonadati</taxon>
        <taxon>Pseudomonadota</taxon>
        <taxon>Gammaproteobacteria</taxon>
        <taxon>Thiotrichales</taxon>
        <taxon>Thiotrichaceae</taxon>
        <taxon>Thiothrix</taxon>
    </lineage>
</organism>
<feature type="transmembrane region" description="Helical" evidence="1">
    <location>
        <begin position="133"/>
        <end position="152"/>
    </location>
</feature>
<dbReference type="GO" id="GO:0015019">
    <property type="term" value="F:heparan-alpha-glucosaminide N-acetyltransferase activity"/>
    <property type="evidence" value="ECO:0007669"/>
    <property type="project" value="UniProtKB-EC"/>
</dbReference>